<feature type="region of interest" description="Disordered" evidence="1">
    <location>
        <begin position="401"/>
        <end position="430"/>
    </location>
</feature>
<evidence type="ECO:0000256" key="1">
    <source>
        <dbReference type="SAM" id="MobiDB-lite"/>
    </source>
</evidence>
<feature type="region of interest" description="Disordered" evidence="1">
    <location>
        <begin position="350"/>
        <end position="378"/>
    </location>
</feature>
<dbReference type="PANTHER" id="PTHR19303:SF74">
    <property type="entry name" value="POGO TRANSPOSABLE ELEMENT WITH KRAB DOMAIN"/>
    <property type="match status" value="1"/>
</dbReference>
<gene>
    <name evidence="3" type="ORF">pipiens_008219</name>
</gene>
<dbReference type="InterPro" id="IPR036397">
    <property type="entry name" value="RNaseH_sf"/>
</dbReference>
<evidence type="ECO:0000313" key="3">
    <source>
        <dbReference type="EMBL" id="KAL1399434.1"/>
    </source>
</evidence>
<protein>
    <recommendedName>
        <fullName evidence="2">DDE-1 domain-containing protein</fullName>
    </recommendedName>
</protein>
<dbReference type="Proteomes" id="UP001562425">
    <property type="component" value="Unassembled WGS sequence"/>
</dbReference>
<dbReference type="PANTHER" id="PTHR19303">
    <property type="entry name" value="TRANSPOSON"/>
    <property type="match status" value="1"/>
</dbReference>
<comment type="caution">
    <text evidence="3">The sequence shown here is derived from an EMBL/GenBank/DDBJ whole genome shotgun (WGS) entry which is preliminary data.</text>
</comment>
<reference evidence="3 4" key="1">
    <citation type="submission" date="2024-05" db="EMBL/GenBank/DDBJ databases">
        <title>Culex pipiens pipiens assembly and annotation.</title>
        <authorList>
            <person name="Alout H."/>
            <person name="Durand T."/>
        </authorList>
    </citation>
    <scope>NUCLEOTIDE SEQUENCE [LARGE SCALE GENOMIC DNA]</scope>
    <source>
        <strain evidence="3">HA-2024</strain>
        <tissue evidence="3">Whole body</tissue>
    </source>
</reference>
<evidence type="ECO:0000313" key="4">
    <source>
        <dbReference type="Proteomes" id="UP001562425"/>
    </source>
</evidence>
<dbReference type="InterPro" id="IPR004875">
    <property type="entry name" value="DDE_SF_endonuclease_dom"/>
</dbReference>
<dbReference type="AlphaFoldDB" id="A0ABD1DM04"/>
<dbReference type="Gene3D" id="3.30.420.10">
    <property type="entry name" value="Ribonuclease H-like superfamily/Ribonuclease H"/>
    <property type="match status" value="1"/>
</dbReference>
<organism evidence="3 4">
    <name type="scientific">Culex pipiens pipiens</name>
    <name type="common">Northern house mosquito</name>
    <dbReference type="NCBI Taxonomy" id="38569"/>
    <lineage>
        <taxon>Eukaryota</taxon>
        <taxon>Metazoa</taxon>
        <taxon>Ecdysozoa</taxon>
        <taxon>Arthropoda</taxon>
        <taxon>Hexapoda</taxon>
        <taxon>Insecta</taxon>
        <taxon>Pterygota</taxon>
        <taxon>Neoptera</taxon>
        <taxon>Endopterygota</taxon>
        <taxon>Diptera</taxon>
        <taxon>Nematocera</taxon>
        <taxon>Culicoidea</taxon>
        <taxon>Culicidae</taxon>
        <taxon>Culicinae</taxon>
        <taxon>Culicini</taxon>
        <taxon>Culex</taxon>
        <taxon>Culex</taxon>
    </lineage>
</organism>
<accession>A0ABD1DM04</accession>
<sequence length="528" mass="59339">MKAVRERRRGVPLRKVAKKYGLSKSSLQRLESKLKKDPNCVLRKRGGQPALSGNHEANIVKSLIICAEWGYPLSTFDLRCFVKTFLDKNGMVVPKFRDNFPGYDWAAGFLRRHEATLSKRLCQNTKRNRARVSSTTINSFLDEYELTSEGIPAHLKINYDESAWATDPGRKKLIFKRGCWADAFIFADWFKSVIIPYCRRFEGSKLLIGDNLSSHLSPEVVGLCEANQVKFTFLPANSTHLTQPLDVSLFRPMKGQWRQVLETNKMKSATGSQAFEKKHFPRLLRATLEGMDANLEKDIISGFVKCGLAPVNRKKVLARLPQGLQQEVEDENVTVNDSLTEYLKLMRYGNEGEPQKGRKKKLNMPAGRSVTSADFQPATLNDVAGDLQDADTLSEGEQDELNDLGELGEPGPEADCALSEDEQDELGENDDELDNVDTLNELEPGVGSWVLVKFVYGKRDSRHIGKITSKAGGDYLGSFLRKSTKKSDIFVFPDVSDERAFASQDVKMTLKEPSARRGRYSFEPNPLI</sequence>
<dbReference type="InterPro" id="IPR050863">
    <property type="entry name" value="CenT-Element_Derived"/>
</dbReference>
<proteinExistence type="predicted"/>
<feature type="domain" description="DDE-1" evidence="2">
    <location>
        <begin position="176"/>
        <end position="277"/>
    </location>
</feature>
<dbReference type="Pfam" id="PF03184">
    <property type="entry name" value="DDE_1"/>
    <property type="match status" value="1"/>
</dbReference>
<name>A0ABD1DM04_CULPP</name>
<dbReference type="EMBL" id="JBEHCU010005550">
    <property type="protein sequence ID" value="KAL1399434.1"/>
    <property type="molecule type" value="Genomic_DNA"/>
</dbReference>
<feature type="compositionally biased region" description="Acidic residues" evidence="1">
    <location>
        <begin position="418"/>
        <end position="430"/>
    </location>
</feature>
<evidence type="ECO:0000259" key="2">
    <source>
        <dbReference type="Pfam" id="PF03184"/>
    </source>
</evidence>
<keyword evidence="4" id="KW-1185">Reference proteome</keyword>